<proteinExistence type="inferred from homology"/>
<dbReference type="GO" id="GO:0031144">
    <property type="term" value="P:proteasome localization"/>
    <property type="evidence" value="ECO:0007669"/>
    <property type="project" value="UniProtKB-UniRule"/>
</dbReference>
<dbReference type="Gene3D" id="1.20.58.1590">
    <property type="entry name" value="Tethering factor for nuclear proteasome Cut8/Sts1"/>
    <property type="match status" value="1"/>
</dbReference>
<evidence type="ECO:0000256" key="1">
    <source>
        <dbReference type="ARBA" id="ARBA00006199"/>
    </source>
</evidence>
<organism evidence="6 7">
    <name type="scientific">Ascoidea rubescens DSM 1968</name>
    <dbReference type="NCBI Taxonomy" id="1344418"/>
    <lineage>
        <taxon>Eukaryota</taxon>
        <taxon>Fungi</taxon>
        <taxon>Dikarya</taxon>
        <taxon>Ascomycota</taxon>
        <taxon>Saccharomycotina</taxon>
        <taxon>Saccharomycetes</taxon>
        <taxon>Ascoideaceae</taxon>
        <taxon>Ascoidea</taxon>
    </lineage>
</organism>
<dbReference type="GO" id="GO:0015031">
    <property type="term" value="P:protein transport"/>
    <property type="evidence" value="ECO:0007669"/>
    <property type="project" value="UniProtKB-UniRule"/>
</dbReference>
<keyword evidence="5" id="KW-0813">Transport</keyword>
<dbReference type="GO" id="GO:0070628">
    <property type="term" value="F:proteasome binding"/>
    <property type="evidence" value="ECO:0007669"/>
    <property type="project" value="TreeGrafter"/>
</dbReference>
<dbReference type="GO" id="GO:0031965">
    <property type="term" value="C:nuclear membrane"/>
    <property type="evidence" value="ECO:0007669"/>
    <property type="project" value="TreeGrafter"/>
</dbReference>
<dbReference type="EMBL" id="KV454475">
    <property type="protein sequence ID" value="ODV64378.1"/>
    <property type="molecule type" value="Genomic_DNA"/>
</dbReference>
<dbReference type="AlphaFoldDB" id="A0A1D2VS17"/>
<keyword evidence="7" id="KW-1185">Reference proteome</keyword>
<name>A0A1D2VS17_9ASCO</name>
<dbReference type="Proteomes" id="UP000095038">
    <property type="component" value="Unassembled WGS sequence"/>
</dbReference>
<accession>A0A1D2VS17</accession>
<feature type="non-terminal residue" evidence="6">
    <location>
        <position position="153"/>
    </location>
</feature>
<evidence type="ECO:0000313" key="7">
    <source>
        <dbReference type="Proteomes" id="UP000095038"/>
    </source>
</evidence>
<dbReference type="GO" id="GO:0071630">
    <property type="term" value="P:nuclear protein quality control by the ubiquitin-proteasome system"/>
    <property type="evidence" value="ECO:0007669"/>
    <property type="project" value="UniProtKB-UniRule"/>
</dbReference>
<dbReference type="InterPro" id="IPR038422">
    <property type="entry name" value="Cut8/Sts1_sf"/>
</dbReference>
<comment type="similarity">
    <text evidence="1 5">Belongs to the cut8/STS1 family.</text>
</comment>
<reference evidence="7" key="1">
    <citation type="submission" date="2016-05" db="EMBL/GenBank/DDBJ databases">
        <title>Comparative genomics of biotechnologically important yeasts.</title>
        <authorList>
            <consortium name="DOE Joint Genome Institute"/>
            <person name="Riley R."/>
            <person name="Haridas S."/>
            <person name="Wolfe K.H."/>
            <person name="Lopes M.R."/>
            <person name="Hittinger C.T."/>
            <person name="Goker M."/>
            <person name="Salamov A."/>
            <person name="Wisecaver J."/>
            <person name="Long T.M."/>
            <person name="Aerts A.L."/>
            <person name="Barry K."/>
            <person name="Choi C."/>
            <person name="Clum A."/>
            <person name="Coughlan A.Y."/>
            <person name="Deshpande S."/>
            <person name="Douglass A.P."/>
            <person name="Hanson S.J."/>
            <person name="Klenk H.-P."/>
            <person name="Labutti K."/>
            <person name="Lapidus A."/>
            <person name="Lindquist E."/>
            <person name="Lipzen A."/>
            <person name="Meier-Kolthoff J.P."/>
            <person name="Ohm R.A."/>
            <person name="Otillar R.P."/>
            <person name="Pangilinan J."/>
            <person name="Peng Y."/>
            <person name="Rokas A."/>
            <person name="Rosa C.A."/>
            <person name="Scheuner C."/>
            <person name="Sibirny A.A."/>
            <person name="Slot J.C."/>
            <person name="Stielow J.B."/>
            <person name="Sun H."/>
            <person name="Kurtzman C.P."/>
            <person name="Blackwell M."/>
            <person name="Grigoriev I.V."/>
            <person name="Jeffries T.W."/>
        </authorList>
    </citation>
    <scope>NUCLEOTIDE SEQUENCE [LARGE SCALE GENOMIC DNA]</scope>
    <source>
        <strain evidence="7">DSM 1968</strain>
    </source>
</reference>
<dbReference type="PANTHER" id="PTHR28032">
    <property type="entry name" value="FI02826P"/>
    <property type="match status" value="1"/>
</dbReference>
<dbReference type="PANTHER" id="PTHR28032:SF1">
    <property type="entry name" value="FI02826P"/>
    <property type="match status" value="1"/>
</dbReference>
<comment type="subcellular location">
    <subcellularLocation>
        <location evidence="5">Cytoplasm</location>
    </subcellularLocation>
    <subcellularLocation>
        <location evidence="5">Nucleus</location>
    </subcellularLocation>
</comment>
<evidence type="ECO:0000313" key="6">
    <source>
        <dbReference type="EMBL" id="ODV64378.1"/>
    </source>
</evidence>
<dbReference type="Pfam" id="PF08559">
    <property type="entry name" value="Cut8"/>
    <property type="match status" value="1"/>
</dbReference>
<keyword evidence="5" id="KW-0963">Cytoplasm</keyword>
<dbReference type="GO" id="GO:0005737">
    <property type="term" value="C:cytoplasm"/>
    <property type="evidence" value="ECO:0007669"/>
    <property type="project" value="UniProtKB-SubCell"/>
</dbReference>
<protein>
    <recommendedName>
        <fullName evidence="2 5">Tethering factor for nuclear proteasome STS1</fullName>
    </recommendedName>
</protein>
<keyword evidence="4 5" id="KW-0539">Nucleus</keyword>
<feature type="non-terminal residue" evidence="6">
    <location>
        <position position="1"/>
    </location>
</feature>
<dbReference type="STRING" id="1344418.A0A1D2VS17"/>
<dbReference type="RefSeq" id="XP_020050685.1">
    <property type="nucleotide sequence ID" value="XM_020189934.1"/>
</dbReference>
<dbReference type="GeneID" id="30963570"/>
<dbReference type="InterPro" id="IPR013868">
    <property type="entry name" value="Cut8/Sts1_fam"/>
</dbReference>
<evidence type="ECO:0000256" key="5">
    <source>
        <dbReference type="RuleBase" id="RU368013"/>
    </source>
</evidence>
<comment type="subunit">
    <text evidence="5">Binds the proteasome.</text>
</comment>
<keyword evidence="3 5" id="KW-0653">Protein transport</keyword>
<evidence type="ECO:0000256" key="4">
    <source>
        <dbReference type="ARBA" id="ARBA00023242"/>
    </source>
</evidence>
<dbReference type="OrthoDB" id="10061064at2759"/>
<dbReference type="InParanoid" id="A0A1D2VS17"/>
<evidence type="ECO:0000256" key="2">
    <source>
        <dbReference type="ARBA" id="ARBA00016204"/>
    </source>
</evidence>
<sequence length="153" mass="18024">IKGKQLPLQRLINVLDKEQLCTLVNKLIQEKPELNEIVLKKTYSLKLIPGIENSLKYLENYLNGKILKNLPYKDDIESEYSFLRIEKNLIEFYNILSDFLLSFLPPIEISFKNSIFFINGVTNIIHNLPNFKISQYNLYHKSNIYNQLSDAWL</sequence>
<comment type="function">
    <text evidence="5">Involved in ubiquitin-mediated protein degradation. Regulatory factor in the ubiquitin/proteasome pathway that controls the turnover of proteasome substrates. Targets proteasomes to the nucleus and facilitates the degradation of nuclear proteins.</text>
</comment>
<gene>
    <name evidence="6" type="ORF">ASCRUDRAFT_26121</name>
</gene>
<evidence type="ECO:0000256" key="3">
    <source>
        <dbReference type="ARBA" id="ARBA00022927"/>
    </source>
</evidence>